<proteinExistence type="predicted"/>
<accession>A0A1F8ARQ8</accession>
<protein>
    <recommendedName>
        <fullName evidence="9">Type II secretion system protein GspG C-terminal domain-containing protein</fullName>
    </recommendedName>
</protein>
<evidence type="ECO:0000256" key="1">
    <source>
        <dbReference type="ARBA" id="ARBA00004167"/>
    </source>
</evidence>
<dbReference type="InterPro" id="IPR012902">
    <property type="entry name" value="N_methyl_site"/>
</dbReference>
<dbReference type="InterPro" id="IPR000983">
    <property type="entry name" value="Bac_GSPG_pilin"/>
</dbReference>
<keyword evidence="5 6" id="KW-0472">Membrane</keyword>
<feature type="transmembrane region" description="Helical" evidence="6">
    <location>
        <begin position="12"/>
        <end position="38"/>
    </location>
</feature>
<sequence length="168" mass="17862">MIKDLEFKIAGFTLVELLVVAGVLAALGTLVMISFTGARSSARDTQRKSDIKQYQTALEQFANRNNSLYPGTNDTIINTGGGNTLCGYVELTSCSTDPEGTDHYEYSANGSAGGTASATQYVLWARLERTPLGGNVNYWVTCSVGRSGCVIEADEPTNSTCPATLDPC</sequence>
<reference evidence="7 8" key="1">
    <citation type="journal article" date="2016" name="Nat. Commun.">
        <title>Thousands of microbial genomes shed light on interconnected biogeochemical processes in an aquifer system.</title>
        <authorList>
            <person name="Anantharaman K."/>
            <person name="Brown C.T."/>
            <person name="Hug L.A."/>
            <person name="Sharon I."/>
            <person name="Castelle C.J."/>
            <person name="Probst A.J."/>
            <person name="Thomas B.C."/>
            <person name="Singh A."/>
            <person name="Wilkins M.J."/>
            <person name="Karaoz U."/>
            <person name="Brodie E.L."/>
            <person name="Williams K.H."/>
            <person name="Hubbard S.S."/>
            <person name="Banfield J.F."/>
        </authorList>
    </citation>
    <scope>NUCLEOTIDE SEQUENCE [LARGE SCALE GENOMIC DNA]</scope>
</reference>
<comment type="subcellular location">
    <subcellularLocation>
        <location evidence="1">Membrane</location>
        <topology evidence="1">Single-pass membrane protein</topology>
    </subcellularLocation>
</comment>
<evidence type="ECO:0000256" key="3">
    <source>
        <dbReference type="ARBA" id="ARBA00022692"/>
    </source>
</evidence>
<organism evidence="7 8">
    <name type="scientific">Candidatus Woesebacteria bacterium RIFCSPHIGHO2_12_FULL_41_24</name>
    <dbReference type="NCBI Taxonomy" id="1802510"/>
    <lineage>
        <taxon>Bacteria</taxon>
        <taxon>Candidatus Woeseibacteriota</taxon>
    </lineage>
</organism>
<evidence type="ECO:0000256" key="6">
    <source>
        <dbReference type="SAM" id="Phobius"/>
    </source>
</evidence>
<dbReference type="InterPro" id="IPR045584">
    <property type="entry name" value="Pilin-like"/>
</dbReference>
<dbReference type="GO" id="GO:0016020">
    <property type="term" value="C:membrane"/>
    <property type="evidence" value="ECO:0007669"/>
    <property type="project" value="UniProtKB-SubCell"/>
</dbReference>
<evidence type="ECO:0000256" key="5">
    <source>
        <dbReference type="ARBA" id="ARBA00023136"/>
    </source>
</evidence>
<dbReference type="EMBL" id="MGGW01000017">
    <property type="protein sequence ID" value="OGM54189.1"/>
    <property type="molecule type" value="Genomic_DNA"/>
</dbReference>
<keyword evidence="2" id="KW-0488">Methylation</keyword>
<evidence type="ECO:0000256" key="2">
    <source>
        <dbReference type="ARBA" id="ARBA00022481"/>
    </source>
</evidence>
<dbReference type="PRINTS" id="PR00813">
    <property type="entry name" value="BCTERIALGSPG"/>
</dbReference>
<dbReference type="PANTHER" id="PTHR30093:SF44">
    <property type="entry name" value="TYPE II SECRETION SYSTEM CORE PROTEIN G"/>
    <property type="match status" value="1"/>
</dbReference>
<gene>
    <name evidence="7" type="ORF">A3E44_00720</name>
</gene>
<dbReference type="GO" id="GO:0015628">
    <property type="term" value="P:protein secretion by the type II secretion system"/>
    <property type="evidence" value="ECO:0007669"/>
    <property type="project" value="InterPro"/>
</dbReference>
<dbReference type="Proteomes" id="UP000178603">
    <property type="component" value="Unassembled WGS sequence"/>
</dbReference>
<dbReference type="PROSITE" id="PS00409">
    <property type="entry name" value="PROKAR_NTER_METHYL"/>
    <property type="match status" value="1"/>
</dbReference>
<dbReference type="GO" id="GO:0015627">
    <property type="term" value="C:type II protein secretion system complex"/>
    <property type="evidence" value="ECO:0007669"/>
    <property type="project" value="InterPro"/>
</dbReference>
<dbReference type="AlphaFoldDB" id="A0A1F8ARQ8"/>
<evidence type="ECO:0008006" key="9">
    <source>
        <dbReference type="Google" id="ProtNLM"/>
    </source>
</evidence>
<name>A0A1F8ARQ8_9BACT</name>
<evidence type="ECO:0000313" key="8">
    <source>
        <dbReference type="Proteomes" id="UP000178603"/>
    </source>
</evidence>
<dbReference type="SUPFAM" id="SSF54523">
    <property type="entry name" value="Pili subunits"/>
    <property type="match status" value="1"/>
</dbReference>
<evidence type="ECO:0000313" key="7">
    <source>
        <dbReference type="EMBL" id="OGM54189.1"/>
    </source>
</evidence>
<dbReference type="PANTHER" id="PTHR30093">
    <property type="entry name" value="GENERAL SECRETION PATHWAY PROTEIN G"/>
    <property type="match status" value="1"/>
</dbReference>
<evidence type="ECO:0000256" key="4">
    <source>
        <dbReference type="ARBA" id="ARBA00022989"/>
    </source>
</evidence>
<comment type="caution">
    <text evidence="7">The sequence shown here is derived from an EMBL/GenBank/DDBJ whole genome shotgun (WGS) entry which is preliminary data.</text>
</comment>
<keyword evidence="4 6" id="KW-1133">Transmembrane helix</keyword>
<dbReference type="Gene3D" id="3.30.700.10">
    <property type="entry name" value="Glycoprotein, Type 4 Pilin"/>
    <property type="match status" value="1"/>
</dbReference>
<keyword evidence="3 6" id="KW-0812">Transmembrane</keyword>